<dbReference type="GO" id="GO:0016020">
    <property type="term" value="C:membrane"/>
    <property type="evidence" value="ECO:0007669"/>
    <property type="project" value="UniProtKB-SubCell"/>
</dbReference>
<dbReference type="Pfam" id="PF07690">
    <property type="entry name" value="MFS_1"/>
    <property type="match status" value="1"/>
</dbReference>
<evidence type="ECO:0000256" key="6">
    <source>
        <dbReference type="SAM" id="MobiDB-lite"/>
    </source>
</evidence>
<evidence type="ECO:0000259" key="8">
    <source>
        <dbReference type="PROSITE" id="PS50850"/>
    </source>
</evidence>
<dbReference type="OMA" id="GYYAPFG"/>
<evidence type="ECO:0000256" key="3">
    <source>
        <dbReference type="ARBA" id="ARBA00022692"/>
    </source>
</evidence>
<dbReference type="PROSITE" id="PS50850">
    <property type="entry name" value="MFS"/>
    <property type="match status" value="1"/>
</dbReference>
<keyword evidence="4 7" id="KW-1133">Transmembrane helix</keyword>
<feature type="transmembrane region" description="Helical" evidence="7">
    <location>
        <begin position="25"/>
        <end position="48"/>
    </location>
</feature>
<evidence type="ECO:0000256" key="4">
    <source>
        <dbReference type="ARBA" id="ARBA00022989"/>
    </source>
</evidence>
<dbReference type="EMBL" id="ADBL01001287">
    <property type="status" value="NOT_ANNOTATED_CDS"/>
    <property type="molecule type" value="Genomic_DNA"/>
</dbReference>
<feature type="transmembrane region" description="Helical" evidence="7">
    <location>
        <begin position="96"/>
        <end position="120"/>
    </location>
</feature>
<dbReference type="InterPro" id="IPR050930">
    <property type="entry name" value="MFS_Vesicular_Transporter"/>
</dbReference>
<dbReference type="Gene3D" id="1.20.1250.20">
    <property type="entry name" value="MFS general substrate transporter like domains"/>
    <property type="match status" value="1"/>
</dbReference>
<dbReference type="EMBL" id="GL876969">
    <property type="protein sequence ID" value="KLU86403.1"/>
    <property type="molecule type" value="Genomic_DNA"/>
</dbReference>
<evidence type="ECO:0000256" key="1">
    <source>
        <dbReference type="ARBA" id="ARBA00004141"/>
    </source>
</evidence>
<feature type="domain" description="Major facilitator superfamily (MFS) profile" evidence="8">
    <location>
        <begin position="217"/>
        <end position="419"/>
    </location>
</feature>
<comment type="subcellular location">
    <subcellularLocation>
        <location evidence="1">Membrane</location>
        <topology evidence="1">Multi-pass membrane protein</topology>
    </subcellularLocation>
</comment>
<name>A0A0C4DZC2_MAGP6</name>
<feature type="transmembrane region" description="Helical" evidence="7">
    <location>
        <begin position="255"/>
        <end position="275"/>
    </location>
</feature>
<evidence type="ECO:0000313" key="10">
    <source>
        <dbReference type="EnsemblFungi" id="MAPG_05417T0"/>
    </source>
</evidence>
<dbReference type="VEuPathDB" id="FungiDB:MAPG_05417"/>
<feature type="compositionally biased region" description="Basic and acidic residues" evidence="6">
    <location>
        <begin position="168"/>
        <end position="188"/>
    </location>
</feature>
<dbReference type="EMBL" id="ADBL01001288">
    <property type="status" value="NOT_ANNOTATED_CDS"/>
    <property type="molecule type" value="Genomic_DNA"/>
</dbReference>
<evidence type="ECO:0000256" key="5">
    <source>
        <dbReference type="ARBA" id="ARBA00023136"/>
    </source>
</evidence>
<reference evidence="10" key="5">
    <citation type="submission" date="2015-06" db="UniProtKB">
        <authorList>
            <consortium name="EnsemblFungi"/>
        </authorList>
    </citation>
    <scope>IDENTIFICATION</scope>
    <source>
        <strain evidence="10">ATCC 64411</strain>
    </source>
</reference>
<dbReference type="PANTHER" id="PTHR23506">
    <property type="entry name" value="GH10249P"/>
    <property type="match status" value="1"/>
</dbReference>
<dbReference type="EnsemblFungi" id="MAPG_05417T0">
    <property type="protein sequence ID" value="MAPG_05417T0"/>
    <property type="gene ID" value="MAPG_05417"/>
</dbReference>
<dbReference type="OrthoDB" id="5086884at2759"/>
<reference evidence="10" key="4">
    <citation type="journal article" date="2015" name="G3 (Bethesda)">
        <title>Genome sequences of three phytopathogenic species of the Magnaporthaceae family of fungi.</title>
        <authorList>
            <person name="Okagaki L.H."/>
            <person name="Nunes C.C."/>
            <person name="Sailsbery J."/>
            <person name="Clay B."/>
            <person name="Brown D."/>
            <person name="John T."/>
            <person name="Oh Y."/>
            <person name="Young N."/>
            <person name="Fitzgerald M."/>
            <person name="Haas B.J."/>
            <person name="Zeng Q."/>
            <person name="Young S."/>
            <person name="Adiconis X."/>
            <person name="Fan L."/>
            <person name="Levin J.Z."/>
            <person name="Mitchell T.K."/>
            <person name="Okubara P.A."/>
            <person name="Farman M.L."/>
            <person name="Kohn L.M."/>
            <person name="Birren B."/>
            <person name="Ma L.-J."/>
            <person name="Dean R.A."/>
        </authorList>
    </citation>
    <scope>NUCLEOTIDE SEQUENCE</scope>
    <source>
        <strain evidence="10">ATCC 64411 / 73-15</strain>
    </source>
</reference>
<proteinExistence type="predicted"/>
<protein>
    <submittedName>
        <fullName evidence="9">Membrane transporter</fullName>
    </submittedName>
</protein>
<dbReference type="InterPro" id="IPR020846">
    <property type="entry name" value="MFS_dom"/>
</dbReference>
<dbReference type="eggNOG" id="KOG3764">
    <property type="taxonomic scope" value="Eukaryota"/>
</dbReference>
<evidence type="ECO:0000313" key="9">
    <source>
        <dbReference type="EMBL" id="KLU86403.1"/>
    </source>
</evidence>
<dbReference type="AlphaFoldDB" id="A0A0C4DZC2"/>
<dbReference type="InterPro" id="IPR036259">
    <property type="entry name" value="MFS_trans_sf"/>
</dbReference>
<evidence type="ECO:0000313" key="11">
    <source>
        <dbReference type="Proteomes" id="UP000011715"/>
    </source>
</evidence>
<feature type="transmembrane region" description="Helical" evidence="7">
    <location>
        <begin position="218"/>
        <end position="243"/>
    </location>
</feature>
<dbReference type="InterPro" id="IPR011701">
    <property type="entry name" value="MFS"/>
</dbReference>
<dbReference type="PANTHER" id="PTHR23506:SF23">
    <property type="entry name" value="GH10249P"/>
    <property type="match status" value="1"/>
</dbReference>
<keyword evidence="3 7" id="KW-0812">Transmembrane</keyword>
<feature type="transmembrane region" description="Helical" evidence="7">
    <location>
        <begin position="68"/>
        <end position="89"/>
    </location>
</feature>
<evidence type="ECO:0000256" key="2">
    <source>
        <dbReference type="ARBA" id="ARBA00022448"/>
    </source>
</evidence>
<keyword evidence="11" id="KW-1185">Reference proteome</keyword>
<accession>A0A0C4DZC2</accession>
<dbReference type="GO" id="GO:0022857">
    <property type="term" value="F:transmembrane transporter activity"/>
    <property type="evidence" value="ECO:0007669"/>
    <property type="project" value="InterPro"/>
</dbReference>
<dbReference type="Proteomes" id="UP000011715">
    <property type="component" value="Unassembled WGS sequence"/>
</dbReference>
<reference evidence="11" key="2">
    <citation type="submission" date="2010-05" db="EMBL/GenBank/DDBJ databases">
        <title>The genome sequence of Magnaporthe poae strain ATCC 64411.</title>
        <authorList>
            <person name="Ma L.-J."/>
            <person name="Dead R."/>
            <person name="Young S."/>
            <person name="Zeng Q."/>
            <person name="Koehrsen M."/>
            <person name="Alvarado L."/>
            <person name="Berlin A."/>
            <person name="Chapman S.B."/>
            <person name="Chen Z."/>
            <person name="Freedman E."/>
            <person name="Gellesch M."/>
            <person name="Goldberg J."/>
            <person name="Griggs A."/>
            <person name="Gujja S."/>
            <person name="Heilman E.R."/>
            <person name="Heiman D."/>
            <person name="Hepburn T."/>
            <person name="Howarth C."/>
            <person name="Jen D."/>
            <person name="Larson L."/>
            <person name="Mehta T."/>
            <person name="Neiman D."/>
            <person name="Pearson M."/>
            <person name="Roberts A."/>
            <person name="Saif S."/>
            <person name="Shea T."/>
            <person name="Shenoy N."/>
            <person name="Sisk P."/>
            <person name="Stolte C."/>
            <person name="Sykes S."/>
            <person name="Walk T."/>
            <person name="White J."/>
            <person name="Yandava C."/>
            <person name="Haas B."/>
            <person name="Nusbaum C."/>
            <person name="Birren B."/>
        </authorList>
    </citation>
    <scope>NUCLEOTIDE SEQUENCE [LARGE SCALE GENOMIC DNA]</scope>
    <source>
        <strain evidence="11">ATCC 64411 / 73-15</strain>
    </source>
</reference>
<reference evidence="9" key="1">
    <citation type="submission" date="2010-05" db="EMBL/GenBank/DDBJ databases">
        <title>The Genome Sequence of Magnaporthe poae strain ATCC 64411.</title>
        <authorList>
            <consortium name="The Broad Institute Genome Sequencing Platform"/>
            <consortium name="Broad Institute Genome Sequencing Center for Infectious Disease"/>
            <person name="Ma L.-J."/>
            <person name="Dead R."/>
            <person name="Young S."/>
            <person name="Zeng Q."/>
            <person name="Koehrsen M."/>
            <person name="Alvarado L."/>
            <person name="Berlin A."/>
            <person name="Chapman S.B."/>
            <person name="Chen Z."/>
            <person name="Freedman E."/>
            <person name="Gellesch M."/>
            <person name="Goldberg J."/>
            <person name="Griggs A."/>
            <person name="Gujja S."/>
            <person name="Heilman E.R."/>
            <person name="Heiman D."/>
            <person name="Hepburn T."/>
            <person name="Howarth C."/>
            <person name="Jen D."/>
            <person name="Larson L."/>
            <person name="Mehta T."/>
            <person name="Neiman D."/>
            <person name="Pearson M."/>
            <person name="Roberts A."/>
            <person name="Saif S."/>
            <person name="Shea T."/>
            <person name="Shenoy N."/>
            <person name="Sisk P."/>
            <person name="Stolte C."/>
            <person name="Sykes S."/>
            <person name="Walk T."/>
            <person name="White J."/>
            <person name="Yandava C."/>
            <person name="Haas B."/>
            <person name="Nusbaum C."/>
            <person name="Birren B."/>
        </authorList>
    </citation>
    <scope>NUCLEOTIDE SEQUENCE</scope>
    <source>
        <strain evidence="9">ATCC 64411</strain>
    </source>
</reference>
<dbReference type="STRING" id="644358.A0A0C4DZC2"/>
<evidence type="ECO:0000256" key="7">
    <source>
        <dbReference type="SAM" id="Phobius"/>
    </source>
</evidence>
<feature type="transmembrane region" description="Helical" evidence="7">
    <location>
        <begin position="389"/>
        <end position="409"/>
    </location>
</feature>
<feature type="region of interest" description="Disordered" evidence="6">
    <location>
        <begin position="166"/>
        <end position="188"/>
    </location>
</feature>
<keyword evidence="5 7" id="KW-0472">Membrane</keyword>
<organism evidence="10 11">
    <name type="scientific">Magnaporthiopsis poae (strain ATCC 64411 / 73-15)</name>
    <name type="common">Kentucky bluegrass fungus</name>
    <name type="synonym">Magnaporthe poae</name>
    <dbReference type="NCBI Taxonomy" id="644358"/>
    <lineage>
        <taxon>Eukaryota</taxon>
        <taxon>Fungi</taxon>
        <taxon>Dikarya</taxon>
        <taxon>Ascomycota</taxon>
        <taxon>Pezizomycotina</taxon>
        <taxon>Sordariomycetes</taxon>
        <taxon>Sordariomycetidae</taxon>
        <taxon>Magnaporthales</taxon>
        <taxon>Magnaporthaceae</taxon>
        <taxon>Magnaporthiopsis</taxon>
    </lineage>
</organism>
<gene>
    <name evidence="9" type="ORF">MAPG_05417</name>
</gene>
<feature type="transmembrane region" description="Helical" evidence="7">
    <location>
        <begin position="307"/>
        <end position="327"/>
    </location>
</feature>
<keyword evidence="2" id="KW-0813">Transport</keyword>
<feature type="transmembrane region" description="Helical" evidence="7">
    <location>
        <begin position="126"/>
        <end position="146"/>
    </location>
</feature>
<feature type="transmembrane region" description="Helical" evidence="7">
    <location>
        <begin position="348"/>
        <end position="369"/>
    </location>
</feature>
<dbReference type="SUPFAM" id="SSF103473">
    <property type="entry name" value="MFS general substrate transporter"/>
    <property type="match status" value="1"/>
</dbReference>
<sequence>MSSQQKLNTLSKPPFLLHIRSHTNFILVTVVLAVFIDSFLYGLILPVIPLALASQTGVLESESQQWNSILSACFSGALFLASPLAGAYADKSSIGLFMGYVSIALSAGLLISPLIGGLLYEHFGYYATYSAAFALVALDIVLRLLMIEKRHAAQWLPEAAASPAKAPSRVESDLESRPSTATEEKEMGLKKTAAAYRAPRPKGLKNHRYVQLITSPRMLATLTGVAVHAIVIVSLEVTVPLFVKNTYGWNSTAAGLVLLASMLPSLLSPVIGAISDRYGAKWPTFAGFLLSIPILISLRFAEGESDIGHKATLISLLFVLGITMGLADSPMMAEITYAIQDAEAENPGMWGDNGVYGIAYGLFTTFYALGETCGGLMGGYLVSGPGWSTYTWVISIWCLVGSIAVVLYVGGDRRPESTD</sequence>
<reference evidence="9" key="3">
    <citation type="submission" date="2011-03" db="EMBL/GenBank/DDBJ databases">
        <title>Annotation of Magnaporthe poae ATCC 64411.</title>
        <authorList>
            <person name="Ma L.-J."/>
            <person name="Dead R."/>
            <person name="Young S.K."/>
            <person name="Zeng Q."/>
            <person name="Gargeya S."/>
            <person name="Fitzgerald M."/>
            <person name="Haas B."/>
            <person name="Abouelleil A."/>
            <person name="Alvarado L."/>
            <person name="Arachchi H.M."/>
            <person name="Berlin A."/>
            <person name="Brown A."/>
            <person name="Chapman S.B."/>
            <person name="Chen Z."/>
            <person name="Dunbar C."/>
            <person name="Freedman E."/>
            <person name="Gearin G."/>
            <person name="Gellesch M."/>
            <person name="Goldberg J."/>
            <person name="Griggs A."/>
            <person name="Gujja S."/>
            <person name="Heiman D."/>
            <person name="Howarth C."/>
            <person name="Larson L."/>
            <person name="Lui A."/>
            <person name="MacDonald P.J.P."/>
            <person name="Mehta T."/>
            <person name="Montmayeur A."/>
            <person name="Murphy C."/>
            <person name="Neiman D."/>
            <person name="Pearson M."/>
            <person name="Priest M."/>
            <person name="Roberts A."/>
            <person name="Saif S."/>
            <person name="Shea T."/>
            <person name="Shenoy N."/>
            <person name="Sisk P."/>
            <person name="Stolte C."/>
            <person name="Sykes S."/>
            <person name="Yandava C."/>
            <person name="Wortman J."/>
            <person name="Nusbaum C."/>
            <person name="Birren B."/>
        </authorList>
    </citation>
    <scope>NUCLEOTIDE SEQUENCE</scope>
    <source>
        <strain evidence="9">ATCC 64411</strain>
    </source>
</reference>
<feature type="transmembrane region" description="Helical" evidence="7">
    <location>
        <begin position="282"/>
        <end position="301"/>
    </location>
</feature>